<feature type="transmembrane region" description="Helical" evidence="2">
    <location>
        <begin position="18"/>
        <end position="37"/>
    </location>
</feature>
<feature type="domain" description="Lipid/polyisoprenoid-binding YceI-like" evidence="3">
    <location>
        <begin position="71"/>
        <end position="235"/>
    </location>
</feature>
<evidence type="ECO:0000313" key="4">
    <source>
        <dbReference type="EMBL" id="MBO0608829.1"/>
    </source>
</evidence>
<evidence type="ECO:0000256" key="1">
    <source>
        <dbReference type="ARBA" id="ARBA00008812"/>
    </source>
</evidence>
<keyword evidence="2" id="KW-0812">Transmembrane</keyword>
<name>A0ABS3I7A2_9MICO</name>
<comment type="caution">
    <text evidence="4">The sequence shown here is derived from an EMBL/GenBank/DDBJ whole genome shotgun (WGS) entry which is preliminary data.</text>
</comment>
<organism evidence="4 5">
    <name type="scientific">Myceligenerans salitolerans</name>
    <dbReference type="NCBI Taxonomy" id="1230528"/>
    <lineage>
        <taxon>Bacteria</taxon>
        <taxon>Bacillati</taxon>
        <taxon>Actinomycetota</taxon>
        <taxon>Actinomycetes</taxon>
        <taxon>Micrococcales</taxon>
        <taxon>Promicromonosporaceae</taxon>
        <taxon>Myceligenerans</taxon>
    </lineage>
</organism>
<proteinExistence type="inferred from homology"/>
<dbReference type="Proteomes" id="UP000664617">
    <property type="component" value="Unassembled WGS sequence"/>
</dbReference>
<dbReference type="InterPro" id="IPR036761">
    <property type="entry name" value="TTHA0802/YceI-like_sf"/>
</dbReference>
<accession>A0ABS3I7A2</accession>
<evidence type="ECO:0000259" key="3">
    <source>
        <dbReference type="SMART" id="SM00867"/>
    </source>
</evidence>
<reference evidence="5" key="1">
    <citation type="submission" date="2023-07" db="EMBL/GenBank/DDBJ databases">
        <title>Myceligenerans salitolerans sp. nov., a halotolerant actinomycete isolated from a salt lake in Xinjiang, China.</title>
        <authorList>
            <person name="Guan T."/>
        </authorList>
    </citation>
    <scope>NUCLEOTIDE SEQUENCE [LARGE SCALE GENOMIC DNA]</scope>
    <source>
        <strain evidence="5">XHU 5031</strain>
    </source>
</reference>
<gene>
    <name evidence="4" type="ORF">J0911_07270</name>
</gene>
<keyword evidence="5" id="KW-1185">Reference proteome</keyword>
<keyword evidence="2" id="KW-0472">Membrane</keyword>
<dbReference type="PANTHER" id="PTHR34406:SF1">
    <property type="entry name" value="PROTEIN YCEI"/>
    <property type="match status" value="1"/>
</dbReference>
<dbReference type="InterPro" id="IPR007372">
    <property type="entry name" value="Lipid/polyisoprenoid-bd_YceI"/>
</dbReference>
<dbReference type="PANTHER" id="PTHR34406">
    <property type="entry name" value="PROTEIN YCEI"/>
    <property type="match status" value="1"/>
</dbReference>
<comment type="similarity">
    <text evidence="1">Belongs to the UPF0312 family.</text>
</comment>
<evidence type="ECO:0000256" key="2">
    <source>
        <dbReference type="SAM" id="Phobius"/>
    </source>
</evidence>
<dbReference type="EMBL" id="JAFMPK010000028">
    <property type="protein sequence ID" value="MBO0608829.1"/>
    <property type="molecule type" value="Genomic_DNA"/>
</dbReference>
<dbReference type="SMART" id="SM00867">
    <property type="entry name" value="YceI"/>
    <property type="match status" value="1"/>
</dbReference>
<sequence length="238" mass="24402">MGPAQERKGPSVRTGMKVAIGVGAAVVAVGVVAGIYGPGLYADRANEAADDEPTLQASMAPLSDTEAVEGTWTVGEGSFAGYRVDEVLQGADVTVTGRTEDVTGSVTVADGAITAADVEVDVTSVATDEARRDEYFRDQAMEVDTYPTAVFELTDPAELETGATSVALTGNLTLHGVTRPATVEAEVAGDAAGGGPVQVIGSVPITFTDFGVEAPDLGFVSVEDEGVIEFSLQLETQE</sequence>
<evidence type="ECO:0000313" key="5">
    <source>
        <dbReference type="Proteomes" id="UP000664617"/>
    </source>
</evidence>
<protein>
    <submittedName>
        <fullName evidence="4">YceI family protein</fullName>
    </submittedName>
</protein>
<dbReference type="Gene3D" id="2.40.128.110">
    <property type="entry name" value="Lipid/polyisoprenoid-binding, YceI-like"/>
    <property type="match status" value="1"/>
</dbReference>
<dbReference type="Pfam" id="PF04264">
    <property type="entry name" value="YceI"/>
    <property type="match status" value="1"/>
</dbReference>
<keyword evidence="2" id="KW-1133">Transmembrane helix</keyword>
<dbReference type="SUPFAM" id="SSF101874">
    <property type="entry name" value="YceI-like"/>
    <property type="match status" value="1"/>
</dbReference>